<dbReference type="Proteomes" id="UP000029733">
    <property type="component" value="Unassembled WGS sequence"/>
</dbReference>
<keyword evidence="1" id="KW-0472">Membrane</keyword>
<evidence type="ECO:0000256" key="1">
    <source>
        <dbReference type="SAM" id="Phobius"/>
    </source>
</evidence>
<dbReference type="InterPro" id="IPR007039">
    <property type="entry name" value="TrbC/VirB2"/>
</dbReference>
<evidence type="ECO:0000313" key="2">
    <source>
        <dbReference type="EMBL" id="TLD95421.1"/>
    </source>
</evidence>
<evidence type="ECO:0008006" key="4">
    <source>
        <dbReference type="Google" id="ProtNLM"/>
    </source>
</evidence>
<sequence>MKIAKSHNILFVVIGILFLFPDFACAADLQTMVSKITNWLSTGLKAIGTIIIIAVGIYFMKNLDRWKEIFLTCIGIIAATLIIMNADTIANTFFSN</sequence>
<accession>A0A4U8T759</accession>
<feature type="transmembrane region" description="Helical" evidence="1">
    <location>
        <begin position="36"/>
        <end position="60"/>
    </location>
</feature>
<comment type="caution">
    <text evidence="2">The sequence shown here is derived from an EMBL/GenBank/DDBJ whole genome shotgun (WGS) entry which is preliminary data.</text>
</comment>
<keyword evidence="1" id="KW-0812">Transmembrane</keyword>
<name>A0A4U8T759_9HELI</name>
<proteinExistence type="predicted"/>
<dbReference type="Pfam" id="PF04956">
    <property type="entry name" value="TrbC"/>
    <property type="match status" value="1"/>
</dbReference>
<keyword evidence="1" id="KW-1133">Transmembrane helix</keyword>
<reference evidence="2 3" key="1">
    <citation type="journal article" date="2014" name="Genome Announc.">
        <title>Draft genome sequences of eight enterohepatic helicobacter species isolated from both laboratory and wild rodents.</title>
        <authorList>
            <person name="Sheh A."/>
            <person name="Shen Z."/>
            <person name="Fox J.G."/>
        </authorList>
    </citation>
    <scope>NUCLEOTIDE SEQUENCE [LARGE SCALE GENOMIC DNA]</scope>
    <source>
        <strain evidence="2 3">MIT 09-6949</strain>
    </source>
</reference>
<keyword evidence="3" id="KW-1185">Reference proteome</keyword>
<dbReference type="AlphaFoldDB" id="A0A4U8T759"/>
<feature type="transmembrane region" description="Helical" evidence="1">
    <location>
        <begin position="69"/>
        <end position="86"/>
    </location>
</feature>
<gene>
    <name evidence="2" type="ORF">LS71_008430</name>
</gene>
<dbReference type="STRING" id="1677920.LS71_04015"/>
<organism evidence="2 3">
    <name type="scientific">Helicobacter jaachi</name>
    <dbReference type="NCBI Taxonomy" id="1677920"/>
    <lineage>
        <taxon>Bacteria</taxon>
        <taxon>Pseudomonadati</taxon>
        <taxon>Campylobacterota</taxon>
        <taxon>Epsilonproteobacteria</taxon>
        <taxon>Campylobacterales</taxon>
        <taxon>Helicobacteraceae</taxon>
        <taxon>Helicobacter</taxon>
    </lineage>
</organism>
<dbReference type="EMBL" id="JRPR02000009">
    <property type="protein sequence ID" value="TLD95421.1"/>
    <property type="molecule type" value="Genomic_DNA"/>
</dbReference>
<evidence type="ECO:0000313" key="3">
    <source>
        <dbReference type="Proteomes" id="UP000029733"/>
    </source>
</evidence>
<dbReference type="OrthoDB" id="5330004at2"/>
<dbReference type="RefSeq" id="WP_034353997.1">
    <property type="nucleotide sequence ID" value="NZ_JRPR02000009.1"/>
</dbReference>
<protein>
    <recommendedName>
        <fullName evidence="4">VirB2 type IV secretion protein</fullName>
    </recommendedName>
</protein>